<organism evidence="9 10">
    <name type="scientific">Cephus cinctus</name>
    <name type="common">Wheat stem sawfly</name>
    <dbReference type="NCBI Taxonomy" id="211228"/>
    <lineage>
        <taxon>Eukaryota</taxon>
        <taxon>Metazoa</taxon>
        <taxon>Ecdysozoa</taxon>
        <taxon>Arthropoda</taxon>
        <taxon>Hexapoda</taxon>
        <taxon>Insecta</taxon>
        <taxon>Pterygota</taxon>
        <taxon>Neoptera</taxon>
        <taxon>Endopterygota</taxon>
        <taxon>Hymenoptera</taxon>
        <taxon>Cephoidea</taxon>
        <taxon>Cephidae</taxon>
        <taxon>Cephus</taxon>
    </lineage>
</organism>
<dbReference type="InterPro" id="IPR027417">
    <property type="entry name" value="P-loop_NTPase"/>
</dbReference>
<keyword evidence="9" id="KW-1185">Reference proteome</keyword>
<dbReference type="CTD" id="33709"/>
<dbReference type="Gene3D" id="3.40.50.10810">
    <property type="entry name" value="Tandem AAA-ATPase domain"/>
    <property type="match status" value="1"/>
</dbReference>
<evidence type="ECO:0000256" key="2">
    <source>
        <dbReference type="ARBA" id="ARBA00022801"/>
    </source>
</evidence>
<dbReference type="GO" id="GO:0031297">
    <property type="term" value="P:replication fork processing"/>
    <property type="evidence" value="ECO:0007669"/>
    <property type="project" value="TreeGrafter"/>
</dbReference>
<dbReference type="InterPro" id="IPR001650">
    <property type="entry name" value="Helicase_C-like"/>
</dbReference>
<dbReference type="GO" id="GO:0006281">
    <property type="term" value="P:DNA repair"/>
    <property type="evidence" value="ECO:0007669"/>
    <property type="project" value="TreeGrafter"/>
</dbReference>
<dbReference type="Gene3D" id="3.40.50.300">
    <property type="entry name" value="P-loop containing nucleotide triphosphate hydrolases"/>
    <property type="match status" value="1"/>
</dbReference>
<evidence type="ECO:0000259" key="7">
    <source>
        <dbReference type="PROSITE" id="PS51194"/>
    </source>
</evidence>
<dbReference type="SUPFAM" id="SSF52540">
    <property type="entry name" value="P-loop containing nucleoside triphosphate hydrolases"/>
    <property type="match status" value="2"/>
</dbReference>
<dbReference type="Pfam" id="PF00176">
    <property type="entry name" value="SNF2-rel_dom"/>
    <property type="match status" value="1"/>
</dbReference>
<dbReference type="CDD" id="cd18010">
    <property type="entry name" value="DEXHc_HARP_SMARCAL1"/>
    <property type="match status" value="1"/>
</dbReference>
<evidence type="ECO:0000259" key="6">
    <source>
        <dbReference type="PROSITE" id="PS51192"/>
    </source>
</evidence>
<dbReference type="Pfam" id="PF07443">
    <property type="entry name" value="HARP"/>
    <property type="match status" value="1"/>
</dbReference>
<evidence type="ECO:0000313" key="10">
    <source>
        <dbReference type="RefSeq" id="XP_015607765.1"/>
    </source>
</evidence>
<dbReference type="GeneID" id="107273770"/>
<dbReference type="InterPro" id="IPR010003">
    <property type="entry name" value="HARP_dom"/>
</dbReference>
<feature type="compositionally biased region" description="Low complexity" evidence="5">
    <location>
        <begin position="657"/>
        <end position="671"/>
    </location>
</feature>
<protein>
    <submittedName>
        <fullName evidence="10">SWI/SNF-related matrix-associated actin-dependent regulator of chromatin subfamily A-like protein 1 isoform X1</fullName>
    </submittedName>
</protein>
<dbReference type="PROSITE" id="PS51194">
    <property type="entry name" value="HELICASE_CTER"/>
    <property type="match status" value="1"/>
</dbReference>
<comment type="subcellular location">
    <subcellularLocation>
        <location evidence="1">Nucleus</location>
    </subcellularLocation>
</comment>
<dbReference type="PANTHER" id="PTHR45766">
    <property type="entry name" value="DNA ANNEALING HELICASE AND ENDONUCLEASE ZRANB3 FAMILY MEMBER"/>
    <property type="match status" value="1"/>
</dbReference>
<name>A0AAJ7CD36_CEPCN</name>
<keyword evidence="3" id="KW-0539">Nucleus</keyword>
<dbReference type="KEGG" id="ccin:107273770"/>
<gene>
    <name evidence="10" type="primary">LOC107273770</name>
</gene>
<feature type="domain" description="Helicase ATP-binding" evidence="6">
    <location>
        <begin position="217"/>
        <end position="373"/>
    </location>
</feature>
<evidence type="ECO:0000313" key="9">
    <source>
        <dbReference type="Proteomes" id="UP000694920"/>
    </source>
</evidence>
<dbReference type="PROSITE" id="PS51467">
    <property type="entry name" value="HARP"/>
    <property type="match status" value="1"/>
</dbReference>
<dbReference type="PANTHER" id="PTHR45766:SF6">
    <property type="entry name" value="SWI_SNF-RELATED MATRIX-ASSOCIATED ACTIN-DEPENDENT REGULATOR OF CHROMATIN SUBFAMILY A-LIKE PROTEIN 1"/>
    <property type="match status" value="1"/>
</dbReference>
<dbReference type="RefSeq" id="XP_015607765.1">
    <property type="nucleotide sequence ID" value="XM_015752279.2"/>
</dbReference>
<feature type="region of interest" description="Disordered" evidence="5">
    <location>
        <begin position="657"/>
        <end position="676"/>
    </location>
</feature>
<dbReference type="SMART" id="SM00490">
    <property type="entry name" value="HELICc"/>
    <property type="match status" value="1"/>
</dbReference>
<dbReference type="GO" id="GO:0016787">
    <property type="term" value="F:hydrolase activity"/>
    <property type="evidence" value="ECO:0007669"/>
    <property type="project" value="UniProtKB-KW"/>
</dbReference>
<dbReference type="InterPro" id="IPR014001">
    <property type="entry name" value="Helicase_ATP-bd"/>
</dbReference>
<evidence type="ECO:0000256" key="5">
    <source>
        <dbReference type="SAM" id="MobiDB-lite"/>
    </source>
</evidence>
<dbReference type="CDD" id="cd18793">
    <property type="entry name" value="SF2_C_SNF"/>
    <property type="match status" value="1"/>
</dbReference>
<dbReference type="AlphaFoldDB" id="A0AAJ7CD36"/>
<evidence type="ECO:0000259" key="8">
    <source>
        <dbReference type="PROSITE" id="PS51467"/>
    </source>
</evidence>
<feature type="domain" description="Helicase C-terminal" evidence="7">
    <location>
        <begin position="483"/>
        <end position="640"/>
    </location>
</feature>
<dbReference type="GO" id="GO:0005524">
    <property type="term" value="F:ATP binding"/>
    <property type="evidence" value="ECO:0007669"/>
    <property type="project" value="InterPro"/>
</dbReference>
<reference evidence="10" key="1">
    <citation type="submission" date="2025-08" db="UniProtKB">
        <authorList>
            <consortium name="RefSeq"/>
        </authorList>
    </citation>
    <scope>IDENTIFICATION</scope>
</reference>
<proteinExistence type="inferred from homology"/>
<accession>A0AAJ7CD36</accession>
<dbReference type="Pfam" id="PF00271">
    <property type="entry name" value="Helicase_C"/>
    <property type="match status" value="1"/>
</dbReference>
<dbReference type="InterPro" id="IPR000330">
    <property type="entry name" value="SNF2_N"/>
</dbReference>
<keyword evidence="2" id="KW-0378">Hydrolase</keyword>
<dbReference type="InterPro" id="IPR038718">
    <property type="entry name" value="SNF2-like_sf"/>
</dbReference>
<dbReference type="InterPro" id="IPR049730">
    <property type="entry name" value="SNF2/RAD54-like_C"/>
</dbReference>
<feature type="domain" description="HARP" evidence="8">
    <location>
        <begin position="100"/>
        <end position="175"/>
    </location>
</feature>
<dbReference type="GO" id="GO:0043596">
    <property type="term" value="C:nuclear replication fork"/>
    <property type="evidence" value="ECO:0007669"/>
    <property type="project" value="TreeGrafter"/>
</dbReference>
<evidence type="ECO:0000256" key="3">
    <source>
        <dbReference type="ARBA" id="ARBA00023242"/>
    </source>
</evidence>
<comment type="similarity">
    <text evidence="4">Belongs to the SNF2/RAD54 helicase family. SMARCAL1 subfamily.</text>
</comment>
<sequence>MSGTQCSEEEIERKRLLALQRKQRAQQNMRVNNVGAVALSISPITASMVSKDTMKCNPSSPFVSRSKFPSYRFDPINGKNSASHKPINAQTFFGNKKEFPPDETKITAEFYMISKTRFAINIYPFFQPLIETVKTIPSKTYDLSSKIWNCHLNDYETLIGKITRDHSHVRVTPIPKVVIKTLRQYKDSEKKNFEKDLSSIDPKLLEILMPFQRDGICFGIERGGRCMIADDMGLGKTIQALGIVHYYKDDWPLLIVTPSSVRYQWSEAIFNFLPSVPTQYIHHFTSGKDFIDDAKIVIVSYDLLGRAINTFERGNFPTIILDESHVVKSAKTARTKAVQKIVAQSRHVILLSGTPALSRPMELYSQISLIWPHFMGFHEYAVRYCAAVKGNFGWDYSGSSNLQELRIFLEVRCLLRRLKSDVLKQLPSKIRQVIMLDPLLIESGTKEMKQAIKNYEKKSIKGTDRHNALLQYYSESSRARLPAVRDYISNLLTSNKKFLIFAHHQCVLDSISELAEEKKIKYIRIDGKTTSEQRKALVDIFQERSEYLVAILSITAANAGVTLTAAQLVIFAELFWNPGILCQAEDRAHRIGQDGSVIIRYLIAKNTVDDHLWPMIQRKMGILNAAGLNQNISFSDVDVVNHEDTNQTRLDAFVVKSPPKSSTNATTSSSSELNDSKELQWVDDLEEYLEDEHSTKIDVTAKNVNEPDKNVPSKNEFHHLLETDDMDDIDLASIDLDNITSYSTKP</sequence>
<dbReference type="SMART" id="SM00487">
    <property type="entry name" value="DEXDc"/>
    <property type="match status" value="1"/>
</dbReference>
<evidence type="ECO:0000256" key="4">
    <source>
        <dbReference type="PROSITE-ProRule" id="PRU00800"/>
    </source>
</evidence>
<evidence type="ECO:0000256" key="1">
    <source>
        <dbReference type="ARBA" id="ARBA00004123"/>
    </source>
</evidence>
<dbReference type="Proteomes" id="UP000694920">
    <property type="component" value="Unplaced"/>
</dbReference>
<dbReference type="PROSITE" id="PS51192">
    <property type="entry name" value="HELICASE_ATP_BIND_1"/>
    <property type="match status" value="1"/>
</dbReference>